<comment type="caution">
    <text evidence="12">The sequence shown here is derived from an EMBL/GenBank/DDBJ whole genome shotgun (WGS) entry which is preliminary data.</text>
</comment>
<keyword evidence="2" id="KW-0678">Repressor</keyword>
<dbReference type="InterPro" id="IPR032193">
    <property type="entry name" value="CNOT1_TTP_bind"/>
</dbReference>
<keyword evidence="4" id="KW-0804">Transcription</keyword>
<evidence type="ECO:0000256" key="6">
    <source>
        <dbReference type="SAM" id="MobiDB-lite"/>
    </source>
</evidence>
<dbReference type="InterPro" id="IPR007196">
    <property type="entry name" value="CCR4-Not_Not1_C"/>
</dbReference>
<dbReference type="Pfam" id="PF04054">
    <property type="entry name" value="Not1"/>
    <property type="match status" value="2"/>
</dbReference>
<dbReference type="InterPro" id="IPR038535">
    <property type="entry name" value="CNOT1_TTP_bind_sf"/>
</dbReference>
<dbReference type="InterPro" id="IPR032194">
    <property type="entry name" value="CNOT1_HEAT"/>
</dbReference>
<reference evidence="12 13" key="1">
    <citation type="submission" date="2024-04" db="EMBL/GenBank/DDBJ databases">
        <title>Tritrichomonas musculus Genome.</title>
        <authorList>
            <person name="Alves-Ferreira E."/>
            <person name="Grigg M."/>
            <person name="Lorenzi H."/>
            <person name="Galac M."/>
        </authorList>
    </citation>
    <scope>NUCLEOTIDE SEQUENCE [LARGE SCALE GENOMIC DNA]</scope>
    <source>
        <strain evidence="12 13">EAF2021</strain>
    </source>
</reference>
<dbReference type="InterPro" id="IPR040398">
    <property type="entry name" value="Not1"/>
</dbReference>
<dbReference type="Pfam" id="PF16417">
    <property type="entry name" value="CNOT1_TTP_bind"/>
    <property type="match status" value="1"/>
</dbReference>
<dbReference type="PANTHER" id="PTHR13162:SF8">
    <property type="entry name" value="CCR4-NOT TRANSCRIPTION COMPLEX SUBUNIT 1"/>
    <property type="match status" value="1"/>
</dbReference>
<keyword evidence="13" id="KW-1185">Reference proteome</keyword>
<dbReference type="Proteomes" id="UP001470230">
    <property type="component" value="Unassembled WGS sequence"/>
</dbReference>
<sequence>MISDFSRPAPYVYGCQYCENLIKNGFGNSNPSSLSDQIIAVIKNTDINIIIFALKILFQKLESKTDDAKQIQIVIDNIIKHFQEQTQFKNIIAHYFNRLEFFPVSLLDLLTFHSQFVLSLLASESIYSEEAKKYLTEKILPNLSSTENIDYLPNELIYQLFSLDLPGLDKSKFINSLMSPALSLYTRQILLNEPSRLEPTQITVPIYSVVMEYDSNFLSSRTHVEQLFDFYPDFNEKHAATFVLSLFVQDSNFKDYLDKLDNHQRTNLFNMYKEIFINRKISFTKLVDSLDIKDFPAIPSDSCSLLFSCLGCFFEKQLISSSSFTRRWRNKDLQFSILSSMTNIFIPNLDFSKSGPQINIHQFDLPMNAFRQCNNCWESLDFTERFVSLMINNEPALEQYLDPLINKYPALLIALLGQTKIRITDELINAIIGPLIKVLQGPQSILSVLWKLAEPFMNIIISELYQRQPARLELIYESAGKQMQTLLMHEDVRLATDLAFYAVGQNKLEIGEFISNYTTKYTISSLSKIMDFIKTRITEALPSAPPFQTSVLNQLFAYLYENFDNYPIETKAFIKRTFFTCETFRPDLKINHFTFDLKIPASKMQEIKQTASMNYSMLLEDDLTVSDLEDMIERYRTTDPTLFSCHIHYLLKEFANLSKHIQSDVEKLAVLTGHLVSSNVLSSKQIEIIFSFTKKSLSQPPNTCDFIFAVTMIESCLSRLSDFPNFVFDIIHESQLRLYRPSLFDKIQRIGQAFNEPLQSNRSTVLNIHPLLRHYEQITLPPPRVCKAVQGVRSDPKILPTLLQNYPQYKDWIAFHITCIIQDTPELLNSLLTPLLEARHFLKYVFQASAAQVHQHVLSPDFDKFEGGFVRRRLLILGKLIGQITLAVNRPIIARFLDLKKILLYAFSQGKLYGVVPFVCAILMPCSKYFSLPNPYTSSILQILAAIYSIDNIKFVIKQSIEDIFIRFNTSLSRFASIPMIFPDKKQGNFDFLMTPFSLQHAVGPQDVERIINFDETAFAQLVSQLIIIPDSPILTTKPELKDKMRRALMQQSLHLIRQEGVLNSRIASSTATALAMKDFLLYSDNDLLIEQAQTLTKQLANGLTWFKVPFSISRQLLLNLKHEAGGADIEWVESIAQQNFDWIVQLLRDIVRIKAWKVVQKAVEHSDEERLKMQKNAKSLQTYSLQQKQAFYIQMQQVYLDMSELQINLQPYPISESIQSKERLKIDPEFDEYLQKFIKSQYLGSLEAEDTNAVLAKCPDLSGKTVSLERFQSILKTLMKFASKTSQNDQLIARILDKVCQSVPHSLITKSQSYIISWIKNSMHGFLIIEEILNVGLMTIHQLDNILTDMLNNVPFNIWNVSFATQLLHFLLVRQNHVISPASVISTLSALSVCKTCLQSDNLQNQSQQFMHLMKQFDELIQIYNSMEAPIHQLSASSKLQMVSTFDPVEEMNDSENIILKMQQWAEIIDLQNPKSQKLKNSPLNSPSKENSEKESSERDNGYENDNDNNNSSIDENIPGEAELLKATVECANIGKDFFVYLFFNECQITSLQFLKCIEKSGELKNHWNEMLEAIIFIIQGNGNVVGFDYRKFYSVFRAMMDLAIEENNANVNNANSSNANSSNGVLIQYVVALHKCRPLLMPSFTFPWIELITDKHLVYSMLSNSSNWASYAVLLTDYASVVSQIDTDNSNLGNISYSISLTPTSSSTSLSTSPLNPSSNSSNSSSSSQSDVFMQLYKSFLRFLLILIHDFKDFIVAAQPLLFMTLPFGFYQARNIILSATPKDNVEITPLLSVDDLLSYLPGSFVTSMKHLVDNFNVNNSSIVDEENNNGSVSSDEMNSLKVVIDQISPQNNFLSLRAFIAYLTAPLSNLKQSDPIEETTAFNLISVILDIAQPEIVLAIVNLLVDKLRSDSSRETNAFIRLIAGLLKLKVNRSGIGEVIARVIFERASAPPPHPSGLISIIKELTNERNNILMELPLSSQNKSVTAFLNAARTAFQSRK</sequence>
<gene>
    <name evidence="12" type="ORF">M9Y10_045691</name>
</gene>
<evidence type="ECO:0000313" key="12">
    <source>
        <dbReference type="EMBL" id="KAK8883043.1"/>
    </source>
</evidence>
<evidence type="ECO:0008006" key="14">
    <source>
        <dbReference type="Google" id="ProtNLM"/>
    </source>
</evidence>
<accession>A0ABR2JW32</accession>
<comment type="subcellular location">
    <subcellularLocation>
        <location evidence="1">Nucleus</location>
    </subcellularLocation>
</comment>
<dbReference type="Gene3D" id="1.25.40.790">
    <property type="match status" value="1"/>
</dbReference>
<organism evidence="12 13">
    <name type="scientific">Tritrichomonas musculus</name>
    <dbReference type="NCBI Taxonomy" id="1915356"/>
    <lineage>
        <taxon>Eukaryota</taxon>
        <taxon>Metamonada</taxon>
        <taxon>Parabasalia</taxon>
        <taxon>Tritrichomonadida</taxon>
        <taxon>Tritrichomonadidae</taxon>
        <taxon>Tritrichomonas</taxon>
    </lineage>
</organism>
<evidence type="ECO:0000256" key="5">
    <source>
        <dbReference type="ARBA" id="ARBA00023242"/>
    </source>
</evidence>
<feature type="domain" description="CCR4-NOT transcription complex subunit 1 HEAT repeat" evidence="11">
    <location>
        <begin position="426"/>
        <end position="543"/>
    </location>
</feature>
<evidence type="ECO:0000256" key="4">
    <source>
        <dbReference type="ARBA" id="ARBA00023163"/>
    </source>
</evidence>
<dbReference type="Pfam" id="PF16418">
    <property type="entry name" value="CNOT1_HEAT"/>
    <property type="match status" value="1"/>
</dbReference>
<dbReference type="InterPro" id="IPR032191">
    <property type="entry name" value="CNOT1_CAF1_bind"/>
</dbReference>
<feature type="domain" description="CCR4-Not complex component Not1 C-terminal" evidence="7">
    <location>
        <begin position="1616"/>
        <end position="1687"/>
    </location>
</feature>
<protein>
    <recommendedName>
        <fullName evidence="14">Non-specific serine/threonine protein kinase</fullName>
    </recommendedName>
</protein>
<feature type="domain" description="CCR4-NOT transcription complex subunit 1 TTP binding" evidence="10">
    <location>
        <begin position="604"/>
        <end position="750"/>
    </location>
</feature>
<evidence type="ECO:0000259" key="10">
    <source>
        <dbReference type="Pfam" id="PF16417"/>
    </source>
</evidence>
<evidence type="ECO:0000259" key="8">
    <source>
        <dbReference type="Pfam" id="PF12842"/>
    </source>
</evidence>
<dbReference type="Gene3D" id="1.25.40.180">
    <property type="match status" value="1"/>
</dbReference>
<keyword evidence="3" id="KW-0805">Transcription regulation</keyword>
<dbReference type="Gene3D" id="1.25.40.800">
    <property type="match status" value="1"/>
</dbReference>
<dbReference type="Gene3D" id="1.25.40.840">
    <property type="entry name" value="CCR4-NOT transcription complex subunit 1 TTP binding domain"/>
    <property type="match status" value="1"/>
</dbReference>
<dbReference type="Pfam" id="PF16415">
    <property type="entry name" value="CNOT1_CAF1_bind"/>
    <property type="match status" value="1"/>
</dbReference>
<evidence type="ECO:0000256" key="3">
    <source>
        <dbReference type="ARBA" id="ARBA00023015"/>
    </source>
</evidence>
<feature type="domain" description="CCR4-NOT transcription complex subunit 1" evidence="8">
    <location>
        <begin position="1064"/>
        <end position="1173"/>
    </location>
</feature>
<feature type="domain" description="CCR4-NOT transcription complex subunit 1 CAF1-binding" evidence="9">
    <location>
        <begin position="830"/>
        <end position="978"/>
    </location>
</feature>
<dbReference type="EMBL" id="JAPFFF010000009">
    <property type="protein sequence ID" value="KAK8883043.1"/>
    <property type="molecule type" value="Genomic_DNA"/>
</dbReference>
<feature type="compositionally biased region" description="Basic and acidic residues" evidence="6">
    <location>
        <begin position="1491"/>
        <end position="1503"/>
    </location>
</feature>
<keyword evidence="5" id="KW-0539">Nucleus</keyword>
<evidence type="ECO:0000256" key="2">
    <source>
        <dbReference type="ARBA" id="ARBA00022491"/>
    </source>
</evidence>
<evidence type="ECO:0000259" key="7">
    <source>
        <dbReference type="Pfam" id="PF04054"/>
    </source>
</evidence>
<evidence type="ECO:0000313" key="13">
    <source>
        <dbReference type="Proteomes" id="UP001470230"/>
    </source>
</evidence>
<evidence type="ECO:0000256" key="1">
    <source>
        <dbReference type="ARBA" id="ARBA00004123"/>
    </source>
</evidence>
<name>A0ABR2JW32_9EUKA</name>
<feature type="region of interest" description="Disordered" evidence="6">
    <location>
        <begin position="1708"/>
        <end position="1730"/>
    </location>
</feature>
<feature type="domain" description="CCR4-Not complex component Not1 C-terminal" evidence="7">
    <location>
        <begin position="1728"/>
        <end position="1993"/>
    </location>
</feature>
<evidence type="ECO:0000259" key="11">
    <source>
        <dbReference type="Pfam" id="PF16418"/>
    </source>
</evidence>
<dbReference type="InterPro" id="IPR024557">
    <property type="entry name" value="CNOT1_dom_4"/>
</dbReference>
<feature type="region of interest" description="Disordered" evidence="6">
    <location>
        <begin position="1477"/>
        <end position="1517"/>
    </location>
</feature>
<dbReference type="PANTHER" id="PTHR13162">
    <property type="entry name" value="CCR4-NOT TRANSCRIPTION COMPLEX"/>
    <property type="match status" value="1"/>
</dbReference>
<dbReference type="Pfam" id="PF12842">
    <property type="entry name" value="DUF3819"/>
    <property type="match status" value="1"/>
</dbReference>
<evidence type="ECO:0000259" key="9">
    <source>
        <dbReference type="Pfam" id="PF16415"/>
    </source>
</evidence>
<proteinExistence type="predicted"/>